<dbReference type="InterPro" id="IPR035907">
    <property type="entry name" value="Hppk_sf"/>
</dbReference>
<protein>
    <recommendedName>
        <fullName evidence="2">2-amino-4-hydroxy-6-hydroxymethyldihydropteridine diphosphokinase</fullName>
        <ecNumber evidence="2">2.7.6.3</ecNumber>
    </recommendedName>
</protein>
<evidence type="ECO:0000313" key="9">
    <source>
        <dbReference type="EMBL" id="GAJ21671.1"/>
    </source>
</evidence>
<dbReference type="PANTHER" id="PTHR43071">
    <property type="entry name" value="2-AMINO-4-HYDROXY-6-HYDROXYMETHYLDIHYDROPTERIDINE PYROPHOSPHOKINASE"/>
    <property type="match status" value="1"/>
</dbReference>
<dbReference type="InterPro" id="IPR000550">
    <property type="entry name" value="Hppk"/>
</dbReference>
<evidence type="ECO:0000256" key="3">
    <source>
        <dbReference type="ARBA" id="ARBA00022679"/>
    </source>
</evidence>
<dbReference type="EC" id="2.7.6.3" evidence="2"/>
<keyword evidence="4" id="KW-0547">Nucleotide-binding</keyword>
<evidence type="ECO:0000256" key="1">
    <source>
        <dbReference type="ARBA" id="ARBA00005051"/>
    </source>
</evidence>
<evidence type="ECO:0000256" key="7">
    <source>
        <dbReference type="ARBA" id="ARBA00022909"/>
    </source>
</evidence>
<dbReference type="Gene3D" id="3.30.70.560">
    <property type="entry name" value="7,8-Dihydro-6-hydroxymethylpterin-pyrophosphokinase HPPK"/>
    <property type="match status" value="1"/>
</dbReference>
<sequence>NYQETANSDVVIITSGLGRKPGKPDTPRPMDIDILFYGDKVIKTPELIIPHSRLAERAFVLIPLNEIAPDLVHPVNGKTIKELLEGISGEQGVFKWEGG</sequence>
<evidence type="ECO:0000256" key="4">
    <source>
        <dbReference type="ARBA" id="ARBA00022741"/>
    </source>
</evidence>
<keyword evidence="5" id="KW-0418">Kinase</keyword>
<dbReference type="GO" id="GO:0016301">
    <property type="term" value="F:kinase activity"/>
    <property type="evidence" value="ECO:0007669"/>
    <property type="project" value="UniProtKB-KW"/>
</dbReference>
<gene>
    <name evidence="9" type="ORF">S12H4_55508</name>
</gene>
<feature type="non-terminal residue" evidence="9">
    <location>
        <position position="1"/>
    </location>
</feature>
<keyword evidence="6" id="KW-0067">ATP-binding</keyword>
<comment type="caution">
    <text evidence="9">The sequence shown here is derived from an EMBL/GenBank/DDBJ whole genome shotgun (WGS) entry which is preliminary data.</text>
</comment>
<reference evidence="9" key="1">
    <citation type="journal article" date="2014" name="Front. Microbiol.">
        <title>High frequency of phylogenetically diverse reductive dehalogenase-homologous genes in deep subseafloor sedimentary metagenomes.</title>
        <authorList>
            <person name="Kawai M."/>
            <person name="Futagami T."/>
            <person name="Toyoda A."/>
            <person name="Takaki Y."/>
            <person name="Nishi S."/>
            <person name="Hori S."/>
            <person name="Arai W."/>
            <person name="Tsubouchi T."/>
            <person name="Morono Y."/>
            <person name="Uchiyama I."/>
            <person name="Ito T."/>
            <person name="Fujiyama A."/>
            <person name="Inagaki F."/>
            <person name="Takami H."/>
        </authorList>
    </citation>
    <scope>NUCLEOTIDE SEQUENCE</scope>
    <source>
        <strain evidence="9">Expedition CK06-06</strain>
    </source>
</reference>
<proteinExistence type="predicted"/>
<comment type="pathway">
    <text evidence="1">Cofactor biosynthesis; tetrahydrofolate biosynthesis; 2-amino-4-hydroxy-6-hydroxymethyl-7,8-dihydropteridine diphosphate from 7,8-dihydroneopterin triphosphate: step 4/4.</text>
</comment>
<dbReference type="GO" id="GO:0003848">
    <property type="term" value="F:2-amino-4-hydroxy-6-hydroxymethyldihydropteridine diphosphokinase activity"/>
    <property type="evidence" value="ECO:0007669"/>
    <property type="project" value="UniProtKB-EC"/>
</dbReference>
<evidence type="ECO:0000256" key="2">
    <source>
        <dbReference type="ARBA" id="ARBA00013253"/>
    </source>
</evidence>
<keyword evidence="3" id="KW-0808">Transferase</keyword>
<accession>X1VV41</accession>
<organism evidence="9">
    <name type="scientific">marine sediment metagenome</name>
    <dbReference type="NCBI Taxonomy" id="412755"/>
    <lineage>
        <taxon>unclassified sequences</taxon>
        <taxon>metagenomes</taxon>
        <taxon>ecological metagenomes</taxon>
    </lineage>
</organism>
<evidence type="ECO:0000256" key="6">
    <source>
        <dbReference type="ARBA" id="ARBA00022840"/>
    </source>
</evidence>
<dbReference type="Pfam" id="PF01288">
    <property type="entry name" value="HPPK"/>
    <property type="match status" value="1"/>
</dbReference>
<dbReference type="PANTHER" id="PTHR43071:SF1">
    <property type="entry name" value="2-AMINO-4-HYDROXY-6-HYDROXYMETHYLDIHYDROPTERIDINE PYROPHOSPHOKINASE"/>
    <property type="match status" value="1"/>
</dbReference>
<dbReference type="GO" id="GO:0046654">
    <property type="term" value="P:tetrahydrofolate biosynthetic process"/>
    <property type="evidence" value="ECO:0007669"/>
    <property type="project" value="UniProtKB-UniPathway"/>
</dbReference>
<feature type="domain" description="7,8-dihydro-6-hydroxymethylpterin-pyrophosphokinase" evidence="8">
    <location>
        <begin position="15"/>
        <end position="69"/>
    </location>
</feature>
<dbReference type="AlphaFoldDB" id="X1VV41"/>
<keyword evidence="7" id="KW-0289">Folate biosynthesis</keyword>
<evidence type="ECO:0000259" key="8">
    <source>
        <dbReference type="Pfam" id="PF01288"/>
    </source>
</evidence>
<dbReference type="UniPathway" id="UPA00077">
    <property type="reaction ID" value="UER00155"/>
</dbReference>
<dbReference type="GO" id="GO:0005524">
    <property type="term" value="F:ATP binding"/>
    <property type="evidence" value="ECO:0007669"/>
    <property type="project" value="UniProtKB-KW"/>
</dbReference>
<dbReference type="GO" id="GO:0046656">
    <property type="term" value="P:folic acid biosynthetic process"/>
    <property type="evidence" value="ECO:0007669"/>
    <property type="project" value="UniProtKB-KW"/>
</dbReference>
<dbReference type="SUPFAM" id="SSF55083">
    <property type="entry name" value="6-hydroxymethyl-7,8-dihydropterin pyrophosphokinase, HPPK"/>
    <property type="match status" value="1"/>
</dbReference>
<name>X1VV41_9ZZZZ</name>
<dbReference type="NCBIfam" id="TIGR01498">
    <property type="entry name" value="folK"/>
    <property type="match status" value="1"/>
</dbReference>
<dbReference type="EMBL" id="BARW01035617">
    <property type="protein sequence ID" value="GAJ21671.1"/>
    <property type="molecule type" value="Genomic_DNA"/>
</dbReference>
<evidence type="ECO:0000256" key="5">
    <source>
        <dbReference type="ARBA" id="ARBA00022777"/>
    </source>
</evidence>